<protein>
    <submittedName>
        <fullName evidence="1">TRP-domain-containing protein</fullName>
    </submittedName>
</protein>
<sequence length="921" mass="101829">MLVHRLFRTLILPALGGLILIPTSHAKDTQYITGTSLDGVTNKDLALDRTPALYTGDFGDCLGGQSLLNVTKFDAAFYYDNSTILFHLDGTTNIRNESVMLYISVEAYGESRFSMTVNPCSVNIYSMCPLNATLPIEAYALFQIGPQQVSGIPQIAYEVPDLEGFARIQIFANSSQTEIGCFQAVMKNGHSFSQPASISTVLGVFTIVAIIASFATAAYGVSIPHMRSHYAHSLSVLVVFETFQSIFYSGALSLPWPSVLPAWWSNFAWSAGLVPSVNVVRSINPFVGVSGNASQVGGAGSTVINNQGGLTQQIYGRSLASDITNELYKRTPESVKDAMGMLAKRQPYDPNNPYDYNWNGDPVQPGMPLPGDWTGFAGELSALSIPAPNAFTLALIWLFVVLGLVIVLLVAFKYSLEGLVKLKWIKQDRLEYFRSHWTGYLSLAVLRTLFIAFFSLTTLAMFQFAIHGSAGPTAIAAIVFIIFMVGVGGLVLYALHFRLRFSRFSVDPDRILLHRGKIMGFIPCVIPIRLSQLKEEELGEKPTGSLPFVRWHFVDNDANRKNVHQDEPYVKRFGWLSARYRLSRWWFFALWLTYQFVRGCFLGGASGSPLAQVFGLFIVDILALVIIAALNPYEGQRNTALAVWLLAISRVVTTGLSIAFLPDFNLNRIVVTVIGVVIIVIQCLLTIALMILIVLGGISSWMSLSRNREYFSSQRLEGVRIQYFEHIARRATDEPPPQKPKSEPENESSDKFPELAKEPYFTVTSVRRAPKIEDEDDDYLAEMNPPPIPVVTFAPSSAKGRSRTASLSSRHSVSSLPRAARVHRASWSSKDFSQWQAEQDRTNPTLARRMSGGPGHIRTNSMKMTSGLRGQVSMSSLRTGTPVPGSRPMTPTKEVVEKESELDQVKETDKETDKSSPDDSL</sequence>
<evidence type="ECO:0000313" key="2">
    <source>
        <dbReference type="Proteomes" id="UP001497700"/>
    </source>
</evidence>
<organism evidence="1 2">
    <name type="scientific">Hypoxylon rubiginosum</name>
    <dbReference type="NCBI Taxonomy" id="110542"/>
    <lineage>
        <taxon>Eukaryota</taxon>
        <taxon>Fungi</taxon>
        <taxon>Dikarya</taxon>
        <taxon>Ascomycota</taxon>
        <taxon>Pezizomycotina</taxon>
        <taxon>Sordariomycetes</taxon>
        <taxon>Xylariomycetidae</taxon>
        <taxon>Xylariales</taxon>
        <taxon>Hypoxylaceae</taxon>
        <taxon>Hypoxylon</taxon>
    </lineage>
</organism>
<keyword evidence="2" id="KW-1185">Reference proteome</keyword>
<reference evidence="1 2" key="1">
    <citation type="journal article" date="2022" name="New Phytol.">
        <title>Ecological generalism drives hyperdiversity of secondary metabolite gene clusters in xylarialean endophytes.</title>
        <authorList>
            <person name="Franco M.E.E."/>
            <person name="Wisecaver J.H."/>
            <person name="Arnold A.E."/>
            <person name="Ju Y.M."/>
            <person name="Slot J.C."/>
            <person name="Ahrendt S."/>
            <person name="Moore L.P."/>
            <person name="Eastman K.E."/>
            <person name="Scott K."/>
            <person name="Konkel Z."/>
            <person name="Mondo S.J."/>
            <person name="Kuo A."/>
            <person name="Hayes R.D."/>
            <person name="Haridas S."/>
            <person name="Andreopoulos B."/>
            <person name="Riley R."/>
            <person name="LaButti K."/>
            <person name="Pangilinan J."/>
            <person name="Lipzen A."/>
            <person name="Amirebrahimi M."/>
            <person name="Yan J."/>
            <person name="Adam C."/>
            <person name="Keymanesh K."/>
            <person name="Ng V."/>
            <person name="Louie K."/>
            <person name="Northen T."/>
            <person name="Drula E."/>
            <person name="Henrissat B."/>
            <person name="Hsieh H.M."/>
            <person name="Youens-Clark K."/>
            <person name="Lutzoni F."/>
            <person name="Miadlikowska J."/>
            <person name="Eastwood D.C."/>
            <person name="Hamelin R.C."/>
            <person name="Grigoriev I.V."/>
            <person name="U'Ren J.M."/>
        </authorList>
    </citation>
    <scope>NUCLEOTIDE SEQUENCE [LARGE SCALE GENOMIC DNA]</scope>
    <source>
        <strain evidence="1 2">CBS 119005</strain>
    </source>
</reference>
<proteinExistence type="predicted"/>
<dbReference type="Proteomes" id="UP001497700">
    <property type="component" value="Unassembled WGS sequence"/>
</dbReference>
<dbReference type="EMBL" id="MU393441">
    <property type="protein sequence ID" value="KAI4868122.1"/>
    <property type="molecule type" value="Genomic_DNA"/>
</dbReference>
<gene>
    <name evidence="1" type="ORF">F4820DRAFT_162890</name>
</gene>
<name>A0ACB9Z9F3_9PEZI</name>
<evidence type="ECO:0000313" key="1">
    <source>
        <dbReference type="EMBL" id="KAI4868122.1"/>
    </source>
</evidence>
<accession>A0ACB9Z9F3</accession>
<comment type="caution">
    <text evidence="1">The sequence shown here is derived from an EMBL/GenBank/DDBJ whole genome shotgun (WGS) entry which is preliminary data.</text>
</comment>